<feature type="region of interest" description="Disordered" evidence="1">
    <location>
        <begin position="1"/>
        <end position="60"/>
    </location>
</feature>
<evidence type="ECO:0000313" key="3">
    <source>
        <dbReference type="Proteomes" id="UP000005695"/>
    </source>
</evidence>
<dbReference type="RefSeq" id="WP_005998026.1">
    <property type="nucleotide sequence ID" value="NZ_AAEW02000002.1"/>
</dbReference>
<reference evidence="2" key="2">
    <citation type="submission" date="2006-05" db="EMBL/GenBank/DDBJ databases">
        <title>Sequencing of the draft genome and assembly of Desulfuromonas acetoxidans DSM 684.</title>
        <authorList>
            <consortium name="US DOE Joint Genome Institute (JGI-PGF)"/>
            <person name="Copeland A."/>
            <person name="Lucas S."/>
            <person name="Lapidus A."/>
            <person name="Barry K."/>
            <person name="Detter J.C."/>
            <person name="Glavina del Rio T."/>
            <person name="Hammon N."/>
            <person name="Israni S."/>
            <person name="Dalin E."/>
            <person name="Tice H."/>
            <person name="Bruce D."/>
            <person name="Pitluck S."/>
            <person name="Richardson P."/>
        </authorList>
    </citation>
    <scope>NUCLEOTIDE SEQUENCE [LARGE SCALE GENOMIC DNA]</scope>
    <source>
        <strain evidence="2">DSM 684</strain>
    </source>
</reference>
<proteinExistence type="predicted"/>
<gene>
    <name evidence="2" type="ORF">Dace_2966</name>
</gene>
<name>Q1K374_DESA6</name>
<organism evidence="2 3">
    <name type="scientific">Desulfuromonas acetoxidans (strain DSM 684 / 11070)</name>
    <dbReference type="NCBI Taxonomy" id="281689"/>
    <lineage>
        <taxon>Bacteria</taxon>
        <taxon>Pseudomonadati</taxon>
        <taxon>Thermodesulfobacteriota</taxon>
        <taxon>Desulfuromonadia</taxon>
        <taxon>Desulfuromonadales</taxon>
        <taxon>Desulfuromonadaceae</taxon>
        <taxon>Desulfuromonas</taxon>
    </lineage>
</organism>
<keyword evidence="3" id="KW-1185">Reference proteome</keyword>
<sequence>MKIQTIGRPQGTNQHVQSAKSSKDASSSESFESILSSKTAKSPADSKGLNEQQRQVDFTNMTRQEMVDWMNRQIRNGRISLDETSSLLSMTMKVSVATGQPVDMATDHEHIDFIERASQGIEWARSHSDQQLAERLQAAIELMQRFQGKTTEEQTQAG</sequence>
<evidence type="ECO:0000256" key="1">
    <source>
        <dbReference type="SAM" id="MobiDB-lite"/>
    </source>
</evidence>
<dbReference type="Proteomes" id="UP000005695">
    <property type="component" value="Unassembled WGS sequence"/>
</dbReference>
<feature type="compositionally biased region" description="Polar residues" evidence="1">
    <location>
        <begin position="49"/>
        <end position="60"/>
    </location>
</feature>
<reference evidence="2" key="1">
    <citation type="submission" date="2006-05" db="EMBL/GenBank/DDBJ databases">
        <title>Annotation of the draft genome assembly of Desulfuromonas acetoxidans DSM 684.</title>
        <authorList>
            <consortium name="US DOE Joint Genome Institute (JGI-ORNL)"/>
            <person name="Larimer F."/>
            <person name="Land M."/>
            <person name="Hauser L."/>
        </authorList>
    </citation>
    <scope>NUCLEOTIDE SEQUENCE [LARGE SCALE GENOMIC DNA]</scope>
    <source>
        <strain evidence="2">DSM 684</strain>
    </source>
</reference>
<evidence type="ECO:0000313" key="2">
    <source>
        <dbReference type="EMBL" id="EAT17100.1"/>
    </source>
</evidence>
<dbReference type="EMBL" id="AAEW02000002">
    <property type="protein sequence ID" value="EAT17100.1"/>
    <property type="molecule type" value="Genomic_DNA"/>
</dbReference>
<feature type="compositionally biased region" description="Low complexity" evidence="1">
    <location>
        <begin position="18"/>
        <end position="37"/>
    </location>
</feature>
<dbReference type="OrthoDB" id="5457609at2"/>
<accession>Q1K374</accession>
<comment type="caution">
    <text evidence="2">The sequence shown here is derived from an EMBL/GenBank/DDBJ whole genome shotgun (WGS) entry which is preliminary data.</text>
</comment>
<dbReference type="AlphaFoldDB" id="Q1K374"/>
<protein>
    <submittedName>
        <fullName evidence="2">Uncharacterized protein</fullName>
    </submittedName>
</protein>